<evidence type="ECO:0000256" key="8">
    <source>
        <dbReference type="ARBA" id="ARBA00022840"/>
    </source>
</evidence>
<feature type="domain" description="Helicase C-terminal" evidence="13">
    <location>
        <begin position="663"/>
        <end position="828"/>
    </location>
</feature>
<dbReference type="GO" id="GO:0003676">
    <property type="term" value="F:nucleic acid binding"/>
    <property type="evidence" value="ECO:0007669"/>
    <property type="project" value="InterPro"/>
</dbReference>
<dbReference type="PROSITE" id="PS00518">
    <property type="entry name" value="ZF_RING_1"/>
    <property type="match status" value="1"/>
</dbReference>
<dbReference type="SUPFAM" id="SSF52540">
    <property type="entry name" value="P-loop containing nucleoside triphosphate hydrolases"/>
    <property type="match status" value="2"/>
</dbReference>
<dbReference type="GO" id="GO:0008094">
    <property type="term" value="F:ATP-dependent activity, acting on DNA"/>
    <property type="evidence" value="ECO:0007669"/>
    <property type="project" value="TreeGrafter"/>
</dbReference>
<dbReference type="InterPro" id="IPR013083">
    <property type="entry name" value="Znf_RING/FYVE/PHD"/>
</dbReference>
<evidence type="ECO:0000256" key="6">
    <source>
        <dbReference type="ARBA" id="ARBA00022806"/>
    </source>
</evidence>
<dbReference type="InterPro" id="IPR038718">
    <property type="entry name" value="SNF2-like_sf"/>
</dbReference>
<keyword evidence="7" id="KW-0862">Zinc</keyword>
<dbReference type="Pfam" id="PF00176">
    <property type="entry name" value="SNF2-rel_dom"/>
    <property type="match status" value="1"/>
</dbReference>
<evidence type="ECO:0000256" key="7">
    <source>
        <dbReference type="ARBA" id="ARBA00022833"/>
    </source>
</evidence>
<evidence type="ECO:0000256" key="10">
    <source>
        <dbReference type="PROSITE-ProRule" id="PRU00175"/>
    </source>
</evidence>
<evidence type="ECO:0000256" key="9">
    <source>
        <dbReference type="ARBA" id="ARBA00023242"/>
    </source>
</evidence>
<sequence>MFTLLDTPTLSVHLADVKSETTPHLLLHSLGWSSSSPSSVVTGCCSQDVNRGEMVSLVREPQNPYDRNAVKVTNVYGVQVGHIKKELAAAMAHIMDRKLAKVEGVVPFGQNYKFSMPVELTFWGKEENREAVHSQMKRHGYKLGSSAKGELILSAQTLTIRILMLKNAFDKLFEDMLVDRTQEMEAAEAVRTPLLRHQKQALCWMTSRENNTALPPFWEQKSGLYFNVLTNFAVKERPSSVLGGILADDMGLVGTIEQIRASKSVIDVFSFSQLWLSKPACRGSRYAYGSYCNVLFIAGADNHLVRPTLIVCPLSVLSNWMDQFELHVREDVKLNVYLYYGPDRRREVSFLSKQDVVLTTYSVLSSDYAVKRSALHRMRWLRVVLDEGHVIRNPNAQQSKAVLELNAERRWILSGTPIQNSLKDLWMLICFLKLKPFDVREWWTRVIQRPVMMGDRDGLKNLQGLVKTITLRRTKTSRVDGRALLELPEKKVYVQQVVLSLEEREEYEREKAEGRSIISRYVREDSVMRNYADVLAILVRLRLSCCHCDLVGKQAPAGTETVSPDELRERLLSKVRLVLSSGSDEECSVCLDSLRQPVITHCAHVFCKPCICEVIQSQTVRARCPLCRADIKSTELVEFPGEEDDSGIAEGKETWRSGSKVDALMKNLLKLRSEDPTIKSLVVSQFTKFLNLLEVPLRDCGFSFTRLDGSMCQKARVKAVSELQDTSPGSPTVMLLSLKAGGVGLNLAAASRVFLMEPAWNPAAEDQCVDRCHRLGQSRDVVITKFVVKDSVEENIVKIQKKKQELVEKVLGARSAEERKRARIEEIRSLMEI</sequence>
<evidence type="ECO:0000256" key="4">
    <source>
        <dbReference type="ARBA" id="ARBA00022771"/>
    </source>
</evidence>
<reference evidence="14" key="3">
    <citation type="submission" date="2025-09" db="UniProtKB">
        <authorList>
            <consortium name="Ensembl"/>
        </authorList>
    </citation>
    <scope>IDENTIFICATION</scope>
</reference>
<evidence type="ECO:0000259" key="12">
    <source>
        <dbReference type="PROSITE" id="PS51192"/>
    </source>
</evidence>
<keyword evidence="5" id="KW-0378">Hydrolase</keyword>
<dbReference type="GO" id="GO:0016818">
    <property type="term" value="F:hydrolase activity, acting on acid anhydrides, in phosphorus-containing anhydrides"/>
    <property type="evidence" value="ECO:0007669"/>
    <property type="project" value="InterPro"/>
</dbReference>
<dbReference type="Ensembl" id="ENSPNAT00000072751.1">
    <property type="protein sequence ID" value="ENSPNAP00000072788.1"/>
    <property type="gene ID" value="ENSPNAG00000024648.2"/>
</dbReference>
<protein>
    <recommendedName>
        <fullName evidence="16">Helicase-like transcription factor</fullName>
    </recommendedName>
</protein>
<dbReference type="SMART" id="SM00487">
    <property type="entry name" value="DEXDc"/>
    <property type="match status" value="1"/>
</dbReference>
<name>A0AAR2L862_PYGNA</name>
<dbReference type="Gene3D" id="3.30.70.2330">
    <property type="match status" value="1"/>
</dbReference>
<organism evidence="14 15">
    <name type="scientific">Pygocentrus nattereri</name>
    <name type="common">Red-bellied piranha</name>
    <dbReference type="NCBI Taxonomy" id="42514"/>
    <lineage>
        <taxon>Eukaryota</taxon>
        <taxon>Metazoa</taxon>
        <taxon>Chordata</taxon>
        <taxon>Craniata</taxon>
        <taxon>Vertebrata</taxon>
        <taxon>Euteleostomi</taxon>
        <taxon>Actinopterygii</taxon>
        <taxon>Neopterygii</taxon>
        <taxon>Teleostei</taxon>
        <taxon>Ostariophysi</taxon>
        <taxon>Characiformes</taxon>
        <taxon>Characoidei</taxon>
        <taxon>Pygocentrus</taxon>
    </lineage>
</organism>
<proteinExistence type="predicted"/>
<keyword evidence="9" id="KW-0539">Nucleus</keyword>
<dbReference type="GO" id="GO:0008270">
    <property type="term" value="F:zinc ion binding"/>
    <property type="evidence" value="ECO:0007669"/>
    <property type="project" value="UniProtKB-KW"/>
</dbReference>
<dbReference type="InterPro" id="IPR049730">
    <property type="entry name" value="SNF2/RAD54-like_C"/>
</dbReference>
<keyword evidence="2" id="KW-0479">Metal-binding</keyword>
<evidence type="ECO:0000256" key="1">
    <source>
        <dbReference type="ARBA" id="ARBA00004123"/>
    </source>
</evidence>
<dbReference type="CDD" id="cd18793">
    <property type="entry name" value="SF2_C_SNF"/>
    <property type="match status" value="1"/>
</dbReference>
<reference evidence="14 15" key="1">
    <citation type="submission" date="2020-10" db="EMBL/GenBank/DDBJ databases">
        <title>Pygocentrus nattereri (red-bellied piranha) genome, fPygNat1, primary haplotype.</title>
        <authorList>
            <person name="Myers G."/>
            <person name="Meyer A."/>
            <person name="Karagic N."/>
            <person name="Pippel M."/>
            <person name="Winkler S."/>
            <person name="Tracey A."/>
            <person name="Wood J."/>
            <person name="Formenti G."/>
            <person name="Howe K."/>
            <person name="Fedrigo O."/>
            <person name="Jarvis E.D."/>
        </authorList>
    </citation>
    <scope>NUCLEOTIDE SEQUENCE [LARGE SCALE GENOMIC DNA]</scope>
</reference>
<keyword evidence="4 10" id="KW-0863">Zinc-finger</keyword>
<evidence type="ECO:0000256" key="3">
    <source>
        <dbReference type="ARBA" id="ARBA00022741"/>
    </source>
</evidence>
<dbReference type="PANTHER" id="PTHR45626:SF17">
    <property type="entry name" value="HELICASE-LIKE TRANSCRIPTION FACTOR"/>
    <property type="match status" value="1"/>
</dbReference>
<dbReference type="InterPro" id="IPR017907">
    <property type="entry name" value="Znf_RING_CS"/>
</dbReference>
<feature type="domain" description="Helicase ATP-binding" evidence="12">
    <location>
        <begin position="235"/>
        <end position="435"/>
    </location>
</feature>
<dbReference type="Gene3D" id="3.30.40.10">
    <property type="entry name" value="Zinc/RING finger domain, C3HC4 (zinc finger)"/>
    <property type="match status" value="1"/>
</dbReference>
<dbReference type="PROSITE" id="PS50089">
    <property type="entry name" value="ZF_RING_2"/>
    <property type="match status" value="1"/>
</dbReference>
<dbReference type="SMART" id="SM00184">
    <property type="entry name" value="RING"/>
    <property type="match status" value="1"/>
</dbReference>
<keyword evidence="3" id="KW-0547">Nucleotide-binding</keyword>
<keyword evidence="6" id="KW-0347">Helicase</keyword>
<keyword evidence="8" id="KW-0067">ATP-binding</keyword>
<dbReference type="SUPFAM" id="SSF57850">
    <property type="entry name" value="RING/U-box"/>
    <property type="match status" value="1"/>
</dbReference>
<feature type="domain" description="RING-type" evidence="11">
    <location>
        <begin position="587"/>
        <end position="628"/>
    </location>
</feature>
<dbReference type="InterPro" id="IPR014001">
    <property type="entry name" value="Helicase_ATP-bd"/>
</dbReference>
<dbReference type="Pfam" id="PF13923">
    <property type="entry name" value="zf-C3HC4_2"/>
    <property type="match status" value="1"/>
</dbReference>
<dbReference type="InterPro" id="IPR001650">
    <property type="entry name" value="Helicase_C-like"/>
</dbReference>
<gene>
    <name evidence="14" type="primary">HLTF</name>
</gene>
<dbReference type="Pfam" id="PF00271">
    <property type="entry name" value="Helicase_C"/>
    <property type="match status" value="1"/>
</dbReference>
<dbReference type="InterPro" id="IPR027417">
    <property type="entry name" value="P-loop_NTPase"/>
</dbReference>
<dbReference type="InterPro" id="IPR050628">
    <property type="entry name" value="SNF2_RAD54_helicase_TF"/>
</dbReference>
<dbReference type="Proteomes" id="UP001501920">
    <property type="component" value="Chromosome 17"/>
</dbReference>
<dbReference type="InterPro" id="IPR014905">
    <property type="entry name" value="HIRAN"/>
</dbReference>
<dbReference type="InterPro" id="IPR001841">
    <property type="entry name" value="Znf_RING"/>
</dbReference>
<evidence type="ECO:0000313" key="15">
    <source>
        <dbReference type="Proteomes" id="UP001501920"/>
    </source>
</evidence>
<dbReference type="GO" id="GO:0005634">
    <property type="term" value="C:nucleus"/>
    <property type="evidence" value="ECO:0007669"/>
    <property type="project" value="UniProtKB-SubCell"/>
</dbReference>
<keyword evidence="15" id="KW-1185">Reference proteome</keyword>
<dbReference type="InterPro" id="IPR000330">
    <property type="entry name" value="SNF2_N"/>
</dbReference>
<evidence type="ECO:0000313" key="14">
    <source>
        <dbReference type="Ensembl" id="ENSPNAP00000072788.1"/>
    </source>
</evidence>
<dbReference type="SMART" id="SM00490">
    <property type="entry name" value="HELICc"/>
    <property type="match status" value="1"/>
</dbReference>
<dbReference type="PROSITE" id="PS51192">
    <property type="entry name" value="HELICASE_ATP_BIND_1"/>
    <property type="match status" value="1"/>
</dbReference>
<dbReference type="SMART" id="SM00910">
    <property type="entry name" value="HIRAN"/>
    <property type="match status" value="1"/>
</dbReference>
<evidence type="ECO:0000256" key="5">
    <source>
        <dbReference type="ARBA" id="ARBA00022801"/>
    </source>
</evidence>
<evidence type="ECO:0000259" key="13">
    <source>
        <dbReference type="PROSITE" id="PS51194"/>
    </source>
</evidence>
<dbReference type="PANTHER" id="PTHR45626">
    <property type="entry name" value="TRANSCRIPTION TERMINATION FACTOR 2-RELATED"/>
    <property type="match status" value="1"/>
</dbReference>
<dbReference type="Gene3D" id="3.40.50.300">
    <property type="entry name" value="P-loop containing nucleotide triphosphate hydrolases"/>
    <property type="match status" value="1"/>
</dbReference>
<dbReference type="AlphaFoldDB" id="A0AAR2L862"/>
<dbReference type="Pfam" id="PF08797">
    <property type="entry name" value="HIRAN"/>
    <property type="match status" value="1"/>
</dbReference>
<evidence type="ECO:0000259" key="11">
    <source>
        <dbReference type="PROSITE" id="PS50089"/>
    </source>
</evidence>
<evidence type="ECO:0008006" key="16">
    <source>
        <dbReference type="Google" id="ProtNLM"/>
    </source>
</evidence>
<accession>A0AAR2L862</accession>
<comment type="subcellular location">
    <subcellularLocation>
        <location evidence="1">Nucleus</location>
    </subcellularLocation>
</comment>
<dbReference type="PROSITE" id="PS51194">
    <property type="entry name" value="HELICASE_CTER"/>
    <property type="match status" value="1"/>
</dbReference>
<dbReference type="CDD" id="cd16509">
    <property type="entry name" value="RING-HC_HLTF"/>
    <property type="match status" value="1"/>
</dbReference>
<reference evidence="14" key="2">
    <citation type="submission" date="2025-08" db="UniProtKB">
        <authorList>
            <consortium name="Ensembl"/>
        </authorList>
    </citation>
    <scope>IDENTIFICATION</scope>
</reference>
<dbReference type="GeneTree" id="ENSGT00910000144305"/>
<evidence type="ECO:0000256" key="2">
    <source>
        <dbReference type="ARBA" id="ARBA00022723"/>
    </source>
</evidence>
<dbReference type="GO" id="GO:0006281">
    <property type="term" value="P:DNA repair"/>
    <property type="evidence" value="ECO:0007669"/>
    <property type="project" value="TreeGrafter"/>
</dbReference>
<dbReference type="Gene3D" id="3.40.50.10810">
    <property type="entry name" value="Tandem AAA-ATPase domain"/>
    <property type="match status" value="1"/>
</dbReference>
<dbReference type="GO" id="GO:0004386">
    <property type="term" value="F:helicase activity"/>
    <property type="evidence" value="ECO:0007669"/>
    <property type="project" value="UniProtKB-KW"/>
</dbReference>
<dbReference type="GO" id="GO:0005524">
    <property type="term" value="F:ATP binding"/>
    <property type="evidence" value="ECO:0007669"/>
    <property type="project" value="UniProtKB-KW"/>
</dbReference>